<feature type="chain" id="PRO_5035432064" evidence="1">
    <location>
        <begin position="23"/>
        <end position="185"/>
    </location>
</feature>
<keyword evidence="1" id="KW-0732">Signal</keyword>
<evidence type="ECO:0000313" key="2">
    <source>
        <dbReference type="EMBL" id="TMW61615.1"/>
    </source>
</evidence>
<evidence type="ECO:0000313" key="3">
    <source>
        <dbReference type="Proteomes" id="UP000794436"/>
    </source>
</evidence>
<dbReference type="Proteomes" id="UP000794436">
    <property type="component" value="Unassembled WGS sequence"/>
</dbReference>
<comment type="caution">
    <text evidence="2">The sequence shown here is derived from an EMBL/GenBank/DDBJ whole genome shotgun (WGS) entry which is preliminary data.</text>
</comment>
<keyword evidence="3" id="KW-1185">Reference proteome</keyword>
<dbReference type="OrthoDB" id="10437765at2759"/>
<name>A0A8K1CEA8_PYTOL</name>
<protein>
    <submittedName>
        <fullName evidence="2">Uncharacterized protein</fullName>
    </submittedName>
</protein>
<dbReference type="AlphaFoldDB" id="A0A8K1CEA8"/>
<evidence type="ECO:0000256" key="1">
    <source>
        <dbReference type="SAM" id="SignalP"/>
    </source>
</evidence>
<dbReference type="EMBL" id="SPLM01000075">
    <property type="protein sequence ID" value="TMW61615.1"/>
    <property type="molecule type" value="Genomic_DNA"/>
</dbReference>
<reference evidence="2" key="1">
    <citation type="submission" date="2019-03" db="EMBL/GenBank/DDBJ databases">
        <title>Long read genome sequence of the mycoparasitic Pythium oligandrum ATCC 38472 isolated from sugarbeet rhizosphere.</title>
        <authorList>
            <person name="Gaulin E."/>
        </authorList>
    </citation>
    <scope>NUCLEOTIDE SEQUENCE</scope>
    <source>
        <strain evidence="2">ATCC 38472_TT</strain>
    </source>
</reference>
<sequence>MHGTLSWTAAVAVAALACALSALYWQDPAVIQTYTTNLLARFAGEDATSAPSVDCSEALLHLTTENTVKGFHVLCIETTPADTLFITGYKDGMTENRTTEVVQDINAFKQTVEELFEITQPEDEYADKYKQPYAFFTPDGARLGTRLGALVNRVVFLFEGGPFVWPGITIGHKRVIKNIYGRGDV</sequence>
<feature type="signal peptide" evidence="1">
    <location>
        <begin position="1"/>
        <end position="22"/>
    </location>
</feature>
<proteinExistence type="predicted"/>
<organism evidence="2 3">
    <name type="scientific">Pythium oligandrum</name>
    <name type="common">Mycoparasitic fungus</name>
    <dbReference type="NCBI Taxonomy" id="41045"/>
    <lineage>
        <taxon>Eukaryota</taxon>
        <taxon>Sar</taxon>
        <taxon>Stramenopiles</taxon>
        <taxon>Oomycota</taxon>
        <taxon>Peronosporomycetes</taxon>
        <taxon>Pythiales</taxon>
        <taxon>Pythiaceae</taxon>
        <taxon>Pythium</taxon>
    </lineage>
</organism>
<accession>A0A8K1CEA8</accession>
<gene>
    <name evidence="2" type="ORF">Poli38472_010678</name>
</gene>